<dbReference type="KEGG" id="lab:LA76x_1423"/>
<sequence>MVTDGLSGCVAVGLAGNGKVALSHVYSGCDSEKAWGDYHPKLEAALESSGLGDLRGKKAVLVCAQGENAAGQDGWLPGKLKTWLESKGAVVETRQDNGCRISAAADVVASTLKKHDTAENYSHGYQTSRDYGLSADPSAEAVTLSKLGKPCYPAALAQARETPSESAPALVVGAGKPAEPVLVNDKKHPMHGLYSEILGKMPGDAFHLEEGEKVADLFSAQQAAAALTVACMKRGIYGDIDEVKTFVPRGKEDTMLSATERGTSESRTFAAVNLEDVCDMSMSKLSTEAASLHAARMLSATPSNSNPSQTVGGASTQHL</sequence>
<evidence type="ECO:0000256" key="1">
    <source>
        <dbReference type="SAM" id="MobiDB-lite"/>
    </source>
</evidence>
<gene>
    <name evidence="2" type="ORF">LA76x_1423</name>
</gene>
<proteinExistence type="predicted"/>
<dbReference type="AlphaFoldDB" id="A0A0S2F7T8"/>
<dbReference type="EMBL" id="CP011129">
    <property type="protein sequence ID" value="ALN79579.1"/>
    <property type="molecule type" value="Genomic_DNA"/>
</dbReference>
<keyword evidence="3" id="KW-1185">Reference proteome</keyword>
<feature type="region of interest" description="Disordered" evidence="1">
    <location>
        <begin position="300"/>
        <end position="319"/>
    </location>
</feature>
<accession>A0A0S2F7T8</accession>
<organism evidence="2 3">
    <name type="scientific">Lysobacter antibioticus</name>
    <dbReference type="NCBI Taxonomy" id="84531"/>
    <lineage>
        <taxon>Bacteria</taxon>
        <taxon>Pseudomonadati</taxon>
        <taxon>Pseudomonadota</taxon>
        <taxon>Gammaproteobacteria</taxon>
        <taxon>Lysobacterales</taxon>
        <taxon>Lysobacteraceae</taxon>
        <taxon>Lysobacter</taxon>
    </lineage>
</organism>
<dbReference type="Proteomes" id="UP000060787">
    <property type="component" value="Chromosome"/>
</dbReference>
<evidence type="ECO:0000313" key="2">
    <source>
        <dbReference type="EMBL" id="ALN79579.1"/>
    </source>
</evidence>
<evidence type="ECO:0000313" key="3">
    <source>
        <dbReference type="Proteomes" id="UP000060787"/>
    </source>
</evidence>
<reference evidence="2 3" key="1">
    <citation type="journal article" date="2015" name="BMC Genomics">
        <title>Comparative genomics and metabolic profiling of the genus Lysobacter.</title>
        <authorList>
            <person name="de Bruijn I."/>
            <person name="Cheng X."/>
            <person name="de Jager V."/>
            <person name="Exposito R.G."/>
            <person name="Watrous J."/>
            <person name="Patel N."/>
            <person name="Postma J."/>
            <person name="Dorrestein P.C."/>
            <person name="Kobayashi D."/>
            <person name="Raaijmakers J.M."/>
        </authorList>
    </citation>
    <scope>NUCLEOTIDE SEQUENCE [LARGE SCALE GENOMIC DNA]</scope>
    <source>
        <strain evidence="2 3">76</strain>
    </source>
</reference>
<dbReference type="PATRIC" id="fig|84531.8.peg.1453"/>
<name>A0A0S2F7T8_LYSAN</name>
<protein>
    <submittedName>
        <fullName evidence="2">Uncharacterized protein</fullName>
    </submittedName>
</protein>